<evidence type="ECO:0000313" key="1">
    <source>
        <dbReference type="EMBL" id="KKM63298.1"/>
    </source>
</evidence>
<gene>
    <name evidence="1" type="ORF">LCGC14_1512870</name>
</gene>
<protein>
    <submittedName>
        <fullName evidence="1">Uncharacterized protein</fullName>
    </submittedName>
</protein>
<comment type="caution">
    <text evidence="1">The sequence shown here is derived from an EMBL/GenBank/DDBJ whole genome shotgun (WGS) entry which is preliminary data.</text>
</comment>
<sequence>MVVTPDDSNNNINLEQEASKLEFAALNPQHELVGIIPDRSGKIFSDISVSNVNSLINRYEPNLDIQPNIFLQGWNITHANMLFENLYAVNYTKDIETEPTEFIMSYSELDPIYVYQKFSIETDQYVNNVSIFIQDIIDADSYTDENSWEVSIVNCSNDPLGTPNSNETLGTLKKPHPNDIVAHWDVFDFRNSERGFFFVSSLLNFALAGRNASKDEIISAILSLKGKGLIIRADLE</sequence>
<dbReference type="AlphaFoldDB" id="A0A0F9J169"/>
<dbReference type="EMBL" id="LAZR01011125">
    <property type="protein sequence ID" value="KKM63298.1"/>
    <property type="molecule type" value="Genomic_DNA"/>
</dbReference>
<reference evidence="1" key="1">
    <citation type="journal article" date="2015" name="Nature">
        <title>Complex archaea that bridge the gap between prokaryotes and eukaryotes.</title>
        <authorList>
            <person name="Spang A."/>
            <person name="Saw J.H."/>
            <person name="Jorgensen S.L."/>
            <person name="Zaremba-Niedzwiedzka K."/>
            <person name="Martijn J."/>
            <person name="Lind A.E."/>
            <person name="van Eijk R."/>
            <person name="Schleper C."/>
            <person name="Guy L."/>
            <person name="Ettema T.J."/>
        </authorList>
    </citation>
    <scope>NUCLEOTIDE SEQUENCE</scope>
</reference>
<accession>A0A0F9J169</accession>
<organism evidence="1">
    <name type="scientific">marine sediment metagenome</name>
    <dbReference type="NCBI Taxonomy" id="412755"/>
    <lineage>
        <taxon>unclassified sequences</taxon>
        <taxon>metagenomes</taxon>
        <taxon>ecological metagenomes</taxon>
    </lineage>
</organism>
<name>A0A0F9J169_9ZZZZ</name>
<proteinExistence type="predicted"/>